<dbReference type="InterPro" id="IPR017969">
    <property type="entry name" value="Heavy-metal-associated_CS"/>
</dbReference>
<dbReference type="SUPFAM" id="SSF55008">
    <property type="entry name" value="HMA, heavy metal-associated domain"/>
    <property type="match status" value="1"/>
</dbReference>
<evidence type="ECO:0000256" key="1">
    <source>
        <dbReference type="ARBA" id="ARBA00022723"/>
    </source>
</evidence>
<organism evidence="3 4">
    <name type="scientific">Capnocytophaga granulosa</name>
    <dbReference type="NCBI Taxonomy" id="45242"/>
    <lineage>
        <taxon>Bacteria</taxon>
        <taxon>Pseudomonadati</taxon>
        <taxon>Bacteroidota</taxon>
        <taxon>Flavobacteriia</taxon>
        <taxon>Flavobacteriales</taxon>
        <taxon>Flavobacteriaceae</taxon>
        <taxon>Capnocytophaga</taxon>
    </lineage>
</organism>
<dbReference type="OrthoDB" id="1521937at2"/>
<accession>A0A1H2XKL3</accession>
<gene>
    <name evidence="3" type="ORF">SAMN05444420_105159</name>
</gene>
<evidence type="ECO:0000259" key="2">
    <source>
        <dbReference type="PROSITE" id="PS50846"/>
    </source>
</evidence>
<keyword evidence="1" id="KW-0479">Metal-binding</keyword>
<evidence type="ECO:0000313" key="4">
    <source>
        <dbReference type="Proteomes" id="UP000182771"/>
    </source>
</evidence>
<dbReference type="Pfam" id="PF00403">
    <property type="entry name" value="HMA"/>
    <property type="match status" value="1"/>
</dbReference>
<dbReference type="Gene3D" id="3.30.70.100">
    <property type="match status" value="1"/>
</dbReference>
<reference evidence="3 4" key="1">
    <citation type="submission" date="2016-10" db="EMBL/GenBank/DDBJ databases">
        <authorList>
            <person name="Varghese N."/>
            <person name="Submissions S."/>
        </authorList>
    </citation>
    <scope>NUCLEOTIDE SEQUENCE [LARGE SCALE GENOMIC DNA]</scope>
    <source>
        <strain evidence="3 4">DSM 11449</strain>
    </source>
</reference>
<keyword evidence="4" id="KW-1185">Reference proteome</keyword>
<feature type="domain" description="HMA" evidence="2">
    <location>
        <begin position="1"/>
        <end position="65"/>
    </location>
</feature>
<comment type="caution">
    <text evidence="3">The sequence shown here is derived from an EMBL/GenBank/DDBJ whole genome shotgun (WGS) entry which is preliminary data.</text>
</comment>
<dbReference type="RefSeq" id="WP_016420969.1">
    <property type="nucleotide sequence ID" value="NZ_FNND01000005.1"/>
</dbReference>
<dbReference type="InterPro" id="IPR036163">
    <property type="entry name" value="HMA_dom_sf"/>
</dbReference>
<dbReference type="GO" id="GO:0046872">
    <property type="term" value="F:metal ion binding"/>
    <property type="evidence" value="ECO:0007669"/>
    <property type="project" value="UniProtKB-KW"/>
</dbReference>
<dbReference type="Proteomes" id="UP000182771">
    <property type="component" value="Unassembled WGS sequence"/>
</dbReference>
<dbReference type="GeneID" id="85016624"/>
<evidence type="ECO:0000313" key="3">
    <source>
        <dbReference type="EMBL" id="SDW93380.1"/>
    </source>
</evidence>
<dbReference type="InterPro" id="IPR006121">
    <property type="entry name" value="HMA_dom"/>
</dbReference>
<protein>
    <submittedName>
        <fullName evidence="3">Cu2+-exporting ATPase</fullName>
    </submittedName>
</protein>
<dbReference type="CDD" id="cd00371">
    <property type="entry name" value="HMA"/>
    <property type="match status" value="1"/>
</dbReference>
<name>A0A1H2XKL3_9FLAO</name>
<dbReference type="PROSITE" id="PS50846">
    <property type="entry name" value="HMA_2"/>
    <property type="match status" value="1"/>
</dbReference>
<proteinExistence type="predicted"/>
<sequence length="67" mass="7260">MKTYTIKGMGCTGCATTVEERLSKVAGVTTVKVDFNAQKAFVESKEEVSLPALQKALEGTDYTIKKD</sequence>
<dbReference type="AlphaFoldDB" id="A0A1H2XKL3"/>
<dbReference type="PROSITE" id="PS01047">
    <property type="entry name" value="HMA_1"/>
    <property type="match status" value="1"/>
</dbReference>
<dbReference type="EMBL" id="FNND01000005">
    <property type="protein sequence ID" value="SDW93380.1"/>
    <property type="molecule type" value="Genomic_DNA"/>
</dbReference>